<sequence>MPDPIRAHLVCGGRWHDMDFARLELLKLLAEDPEIRVRVSEDFRDTEAIAEADFLLTYTCDLRLEEGEQRALADFVSRGKRWFALHG</sequence>
<feature type="non-terminal residue" evidence="1">
    <location>
        <position position="87"/>
    </location>
</feature>
<reference evidence="1" key="1">
    <citation type="submission" date="2018-05" db="EMBL/GenBank/DDBJ databases">
        <authorList>
            <person name="Lanie J.A."/>
            <person name="Ng W.-L."/>
            <person name="Kazmierczak K.M."/>
            <person name="Andrzejewski T.M."/>
            <person name="Davidsen T.M."/>
            <person name="Wayne K.J."/>
            <person name="Tettelin H."/>
            <person name="Glass J.I."/>
            <person name="Rusch D."/>
            <person name="Podicherti R."/>
            <person name="Tsui H.-C.T."/>
            <person name="Winkler M.E."/>
        </authorList>
    </citation>
    <scope>NUCLEOTIDE SEQUENCE</scope>
</reference>
<dbReference type="SUPFAM" id="SSF52317">
    <property type="entry name" value="Class I glutamine amidotransferase-like"/>
    <property type="match status" value="1"/>
</dbReference>
<evidence type="ECO:0008006" key="2">
    <source>
        <dbReference type="Google" id="ProtNLM"/>
    </source>
</evidence>
<dbReference type="Gene3D" id="3.40.50.880">
    <property type="match status" value="1"/>
</dbReference>
<name>A0A382Y2S2_9ZZZZ</name>
<evidence type="ECO:0000313" key="1">
    <source>
        <dbReference type="EMBL" id="SVD77647.1"/>
    </source>
</evidence>
<proteinExistence type="predicted"/>
<protein>
    <recommendedName>
        <fullName evidence="2">ThuA-like domain-containing protein</fullName>
    </recommendedName>
</protein>
<gene>
    <name evidence="1" type="ORF">METZ01_LOCUS430501</name>
</gene>
<organism evidence="1">
    <name type="scientific">marine metagenome</name>
    <dbReference type="NCBI Taxonomy" id="408172"/>
    <lineage>
        <taxon>unclassified sequences</taxon>
        <taxon>metagenomes</taxon>
        <taxon>ecological metagenomes</taxon>
    </lineage>
</organism>
<dbReference type="InterPro" id="IPR029062">
    <property type="entry name" value="Class_I_gatase-like"/>
</dbReference>
<accession>A0A382Y2S2</accession>
<dbReference type="EMBL" id="UINC01172533">
    <property type="protein sequence ID" value="SVD77647.1"/>
    <property type="molecule type" value="Genomic_DNA"/>
</dbReference>
<dbReference type="AlphaFoldDB" id="A0A382Y2S2"/>